<gene>
    <name evidence="2" type="primary">yoaP</name>
    <name evidence="2" type="ORF">BPA01_17530</name>
</gene>
<dbReference type="EMBL" id="BJMH01000006">
    <property type="protein sequence ID" value="GEB32173.1"/>
    <property type="molecule type" value="Genomic_DNA"/>
</dbReference>
<dbReference type="CDD" id="cd04301">
    <property type="entry name" value="NAT_SF"/>
    <property type="match status" value="1"/>
</dbReference>
<keyword evidence="2" id="KW-0808">Transferase</keyword>
<dbReference type="PROSITE" id="PS51186">
    <property type="entry name" value="GNAT"/>
    <property type="match status" value="1"/>
</dbReference>
<keyword evidence="3" id="KW-1185">Reference proteome</keyword>
<feature type="domain" description="N-acetyltransferase" evidence="1">
    <location>
        <begin position="1"/>
        <end position="153"/>
    </location>
</feature>
<dbReference type="Gene3D" id="3.40.630.30">
    <property type="match status" value="1"/>
</dbReference>
<accession>A0A4Y3PF46</accession>
<dbReference type="RefSeq" id="WP_122966190.1">
    <property type="nucleotide sequence ID" value="NZ_BJMH01000006.1"/>
</dbReference>
<dbReference type="InterPro" id="IPR016181">
    <property type="entry name" value="Acyl_CoA_acyltransferase"/>
</dbReference>
<dbReference type="InterPro" id="IPR036249">
    <property type="entry name" value="Thioredoxin-like_sf"/>
</dbReference>
<dbReference type="SUPFAM" id="SSF55729">
    <property type="entry name" value="Acyl-CoA N-acyltransferases (Nat)"/>
    <property type="match status" value="1"/>
</dbReference>
<dbReference type="AlphaFoldDB" id="A0A4Y3PF46"/>
<evidence type="ECO:0000259" key="1">
    <source>
        <dbReference type="PROSITE" id="PS51186"/>
    </source>
</evidence>
<evidence type="ECO:0000313" key="3">
    <source>
        <dbReference type="Proteomes" id="UP000316882"/>
    </source>
</evidence>
<reference evidence="2 3" key="1">
    <citation type="submission" date="2019-06" db="EMBL/GenBank/DDBJ databases">
        <title>Whole genome shotgun sequence of Brevibacillus parabrevis NBRC 12334.</title>
        <authorList>
            <person name="Hosoyama A."/>
            <person name="Uohara A."/>
            <person name="Ohji S."/>
            <person name="Ichikawa N."/>
        </authorList>
    </citation>
    <scope>NUCLEOTIDE SEQUENCE [LARGE SCALE GENOMIC DNA]</scope>
    <source>
        <strain evidence="2 3">NBRC 12334</strain>
    </source>
</reference>
<protein>
    <submittedName>
        <fullName evidence="2">Putative N-acetyltransferase YoaP</fullName>
    </submittedName>
</protein>
<comment type="caution">
    <text evidence="2">The sequence shown here is derived from an EMBL/GenBank/DDBJ whole genome shotgun (WGS) entry which is preliminary data.</text>
</comment>
<organism evidence="2 3">
    <name type="scientific">Brevibacillus parabrevis</name>
    <dbReference type="NCBI Taxonomy" id="54914"/>
    <lineage>
        <taxon>Bacteria</taxon>
        <taxon>Bacillati</taxon>
        <taxon>Bacillota</taxon>
        <taxon>Bacilli</taxon>
        <taxon>Bacillales</taxon>
        <taxon>Paenibacillaceae</taxon>
        <taxon>Brevibacillus</taxon>
    </lineage>
</organism>
<evidence type="ECO:0000313" key="2">
    <source>
        <dbReference type="EMBL" id="GEB32173.1"/>
    </source>
</evidence>
<dbReference type="Proteomes" id="UP000316882">
    <property type="component" value="Unassembled WGS sequence"/>
</dbReference>
<name>A0A4Y3PF46_BREPA</name>
<dbReference type="InterPro" id="IPR025685">
    <property type="entry name" value="YoaP-like_dom"/>
</dbReference>
<dbReference type="GO" id="GO:0016747">
    <property type="term" value="F:acyltransferase activity, transferring groups other than amino-acyl groups"/>
    <property type="evidence" value="ECO:0007669"/>
    <property type="project" value="InterPro"/>
</dbReference>
<sequence length="254" mass="29309">MEFLSLTKHNIESEHICCALGAKQYEQAVAEKKDWLTARMEEGLVFYRLNERAKVFIEYLPAEMAWAPIEAPNYMYINCLWVSGRYKGKGYAKQLLDHCRADAVSRGMDGIVHVAGRKNYPYLSEKRFFTHMGFAVVDEAEPYFQLLAWKWNEQAAAPAFAKREPLFLQQKGVVIFYTAQCPFAVGVLDELAKVASRKNVPFRAERITTRAEAQQAPTIWTTFGLFYNGEFVTHEIWSGNKFEKWLDELHASRN</sequence>
<dbReference type="Pfam" id="PF00583">
    <property type="entry name" value="Acetyltransf_1"/>
    <property type="match status" value="1"/>
</dbReference>
<dbReference type="SUPFAM" id="SSF52833">
    <property type="entry name" value="Thioredoxin-like"/>
    <property type="match status" value="1"/>
</dbReference>
<proteinExistence type="predicted"/>
<dbReference type="InterPro" id="IPR000182">
    <property type="entry name" value="GNAT_dom"/>
</dbReference>
<dbReference type="Pfam" id="PF14268">
    <property type="entry name" value="YoaP"/>
    <property type="match status" value="1"/>
</dbReference>